<accession>A0A9P8IAS5</accession>
<sequence>MSSNTTKAIEAEPKTAGVGPEKPSSKFPSNGIPDEGLPAENPRPPFTAFSIARRNFLLIIVTAGGFTAPLAGNIYLPALPTLEGAFRVSTELINLTVGVFMLIFAFSPLFWGAQADIFGRKLLYSISIALFVSSNVALAAAPARYGSLMALRILQAFGSSSVMSLGAGTIADIFEPKLRARAVSFFSLGPQLGPVLGPVVGGAIIQKATWRWLFGFLAIYGFLIFIWMLVCLPETLRSRVGNGAIYEGQPWIAFPNFSRKAPIAPGTPMPKRPGVRGIFVLMKYPPIILVSVNVAVIFGSYYCVAVTFPTFLKRIYGFSPASIGASYLSPGVP</sequence>
<dbReference type="InterPro" id="IPR011701">
    <property type="entry name" value="MFS"/>
</dbReference>
<feature type="transmembrane region" description="Helical" evidence="6">
    <location>
        <begin position="92"/>
        <end position="110"/>
    </location>
</feature>
<name>A0A9P8IAS5_9PEZI</name>
<dbReference type="Proteomes" id="UP000750711">
    <property type="component" value="Unassembled WGS sequence"/>
</dbReference>
<keyword evidence="3 6" id="KW-1133">Transmembrane helix</keyword>
<gene>
    <name evidence="8" type="ORF">GP486_008009</name>
</gene>
<dbReference type="PANTHER" id="PTHR23502:SF21">
    <property type="entry name" value="DITYROSINE TRANSPORTER 1"/>
    <property type="match status" value="1"/>
</dbReference>
<keyword evidence="4 6" id="KW-0472">Membrane</keyword>
<dbReference type="EMBL" id="JAGHQM010002663">
    <property type="protein sequence ID" value="KAH0548290.1"/>
    <property type="molecule type" value="Genomic_DNA"/>
</dbReference>
<evidence type="ECO:0000313" key="8">
    <source>
        <dbReference type="EMBL" id="KAH0548290.1"/>
    </source>
</evidence>
<dbReference type="AlphaFoldDB" id="A0A9P8IAS5"/>
<protein>
    <recommendedName>
        <fullName evidence="7">Major facilitator superfamily (MFS) profile domain-containing protein</fullName>
    </recommendedName>
</protein>
<feature type="transmembrane region" description="Helical" evidence="6">
    <location>
        <begin position="287"/>
        <end position="312"/>
    </location>
</feature>
<evidence type="ECO:0000256" key="6">
    <source>
        <dbReference type="SAM" id="Phobius"/>
    </source>
</evidence>
<organism evidence="8 9">
    <name type="scientific">Trichoglossum hirsutum</name>
    <dbReference type="NCBI Taxonomy" id="265104"/>
    <lineage>
        <taxon>Eukaryota</taxon>
        <taxon>Fungi</taxon>
        <taxon>Dikarya</taxon>
        <taxon>Ascomycota</taxon>
        <taxon>Pezizomycotina</taxon>
        <taxon>Geoglossomycetes</taxon>
        <taxon>Geoglossales</taxon>
        <taxon>Geoglossaceae</taxon>
        <taxon>Trichoglossum</taxon>
    </lineage>
</organism>
<keyword evidence="9" id="KW-1185">Reference proteome</keyword>
<comment type="caution">
    <text evidence="8">The sequence shown here is derived from an EMBL/GenBank/DDBJ whole genome shotgun (WGS) entry which is preliminary data.</text>
</comment>
<evidence type="ECO:0000313" key="9">
    <source>
        <dbReference type="Proteomes" id="UP000750711"/>
    </source>
</evidence>
<dbReference type="GO" id="GO:0005275">
    <property type="term" value="F:amine transmembrane transporter activity"/>
    <property type="evidence" value="ECO:0007669"/>
    <property type="project" value="TreeGrafter"/>
</dbReference>
<comment type="subcellular location">
    <subcellularLocation>
        <location evidence="1">Membrane</location>
        <topology evidence="1">Multi-pass membrane protein</topology>
    </subcellularLocation>
</comment>
<feature type="transmembrane region" description="Helical" evidence="6">
    <location>
        <begin position="212"/>
        <end position="232"/>
    </location>
</feature>
<dbReference type="InterPro" id="IPR020846">
    <property type="entry name" value="MFS_dom"/>
</dbReference>
<evidence type="ECO:0000256" key="2">
    <source>
        <dbReference type="ARBA" id="ARBA00022692"/>
    </source>
</evidence>
<dbReference type="GO" id="GO:0005886">
    <property type="term" value="C:plasma membrane"/>
    <property type="evidence" value="ECO:0007669"/>
    <property type="project" value="TreeGrafter"/>
</dbReference>
<dbReference type="Pfam" id="PF07690">
    <property type="entry name" value="MFS_1"/>
    <property type="match status" value="1"/>
</dbReference>
<dbReference type="Gene3D" id="1.20.1720.10">
    <property type="entry name" value="Multidrug resistance protein D"/>
    <property type="match status" value="1"/>
</dbReference>
<feature type="transmembrane region" description="Helical" evidence="6">
    <location>
        <begin position="186"/>
        <end position="206"/>
    </location>
</feature>
<feature type="transmembrane region" description="Helical" evidence="6">
    <location>
        <begin position="56"/>
        <end position="76"/>
    </location>
</feature>
<proteinExistence type="predicted"/>
<evidence type="ECO:0000256" key="1">
    <source>
        <dbReference type="ARBA" id="ARBA00004141"/>
    </source>
</evidence>
<feature type="domain" description="Major facilitator superfamily (MFS) profile" evidence="7">
    <location>
        <begin position="57"/>
        <end position="333"/>
    </location>
</feature>
<dbReference type="PROSITE" id="PS50850">
    <property type="entry name" value="MFS"/>
    <property type="match status" value="1"/>
</dbReference>
<evidence type="ECO:0000256" key="5">
    <source>
        <dbReference type="SAM" id="MobiDB-lite"/>
    </source>
</evidence>
<feature type="transmembrane region" description="Helical" evidence="6">
    <location>
        <begin position="153"/>
        <end position="174"/>
    </location>
</feature>
<dbReference type="SUPFAM" id="SSF103473">
    <property type="entry name" value="MFS general substrate transporter"/>
    <property type="match status" value="1"/>
</dbReference>
<evidence type="ECO:0000256" key="3">
    <source>
        <dbReference type="ARBA" id="ARBA00022989"/>
    </source>
</evidence>
<evidence type="ECO:0000256" key="4">
    <source>
        <dbReference type="ARBA" id="ARBA00023136"/>
    </source>
</evidence>
<dbReference type="InterPro" id="IPR036259">
    <property type="entry name" value="MFS_trans_sf"/>
</dbReference>
<dbReference type="PANTHER" id="PTHR23502">
    <property type="entry name" value="MAJOR FACILITATOR SUPERFAMILY"/>
    <property type="match status" value="1"/>
</dbReference>
<feature type="transmembrane region" description="Helical" evidence="6">
    <location>
        <begin position="122"/>
        <end position="141"/>
    </location>
</feature>
<evidence type="ECO:0000259" key="7">
    <source>
        <dbReference type="PROSITE" id="PS50850"/>
    </source>
</evidence>
<reference evidence="8" key="1">
    <citation type="submission" date="2021-03" db="EMBL/GenBank/DDBJ databases">
        <title>Comparative genomics and phylogenomic investigation of the class Geoglossomycetes provide insights into ecological specialization and systematics.</title>
        <authorList>
            <person name="Melie T."/>
            <person name="Pirro S."/>
            <person name="Miller A.N."/>
            <person name="Quandt A."/>
        </authorList>
    </citation>
    <scope>NUCLEOTIDE SEQUENCE</scope>
    <source>
        <strain evidence="8">CAQ_001_2017</strain>
    </source>
</reference>
<feature type="region of interest" description="Disordered" evidence="5">
    <location>
        <begin position="1"/>
        <end position="38"/>
    </location>
</feature>
<keyword evidence="2 6" id="KW-0812">Transmembrane</keyword>